<evidence type="ECO:0000256" key="5">
    <source>
        <dbReference type="ARBA" id="ARBA00022692"/>
    </source>
</evidence>
<sequence length="340" mass="38403">MRIRGIIKRIIKQFLRDKRSVALMMFAPLFVMTLLWLVLDTEDYEPTIAITDVPPQLADNIETQHAITKKMSKDNAEKALQDQTIDAYVGIDTNNNSIEVMLEGSDPQATAAVQRVLSNMSKQLNPAEIDFNMDFLHGSMDLNLFDNVGPVLIGFFVFFFTFIIGGVTFLRERTQGTLERLLATPLRRWEIVVGYLSGFGIFIVIQSVIIAVFSIYVLGIYMEGSFWQVLFITILLAISALSLGTLLSAYAKNEFQMIQFIPVIIVPQVFFTGIFHIESIPWLEGIGKLMPLYYGANSLKEIMIRGQQIPDILTDIGLLVAFSLVFIILNIVALKRHRKL</sequence>
<keyword evidence="11" id="KW-1185">Reference proteome</keyword>
<evidence type="ECO:0000313" key="10">
    <source>
        <dbReference type="EMBL" id="MEC5424519.1"/>
    </source>
</evidence>
<organism evidence="10 11">
    <name type="scientific">Virgibacillus tibetensis</name>
    <dbReference type="NCBI Taxonomy" id="3042313"/>
    <lineage>
        <taxon>Bacteria</taxon>
        <taxon>Bacillati</taxon>
        <taxon>Bacillota</taxon>
        <taxon>Bacilli</taxon>
        <taxon>Bacillales</taxon>
        <taxon>Bacillaceae</taxon>
        <taxon>Virgibacillus</taxon>
    </lineage>
</organism>
<keyword evidence="5 8" id="KW-0812">Transmembrane</keyword>
<evidence type="ECO:0000256" key="3">
    <source>
        <dbReference type="ARBA" id="ARBA00022448"/>
    </source>
</evidence>
<comment type="similarity">
    <text evidence="2">Belongs to the ABC-2 integral membrane protein family.</text>
</comment>
<dbReference type="PANTHER" id="PTHR30294:SF38">
    <property type="entry name" value="TRANSPORT PERMEASE PROTEIN"/>
    <property type="match status" value="1"/>
</dbReference>
<name>A0ABU6KJG4_9BACI</name>
<evidence type="ECO:0000256" key="8">
    <source>
        <dbReference type="SAM" id="Phobius"/>
    </source>
</evidence>
<dbReference type="InterPro" id="IPR051449">
    <property type="entry name" value="ABC-2_transporter_component"/>
</dbReference>
<evidence type="ECO:0000256" key="2">
    <source>
        <dbReference type="ARBA" id="ARBA00007783"/>
    </source>
</evidence>
<keyword evidence="7 8" id="KW-0472">Membrane</keyword>
<feature type="transmembrane region" description="Helical" evidence="8">
    <location>
        <begin position="148"/>
        <end position="170"/>
    </location>
</feature>
<evidence type="ECO:0000256" key="6">
    <source>
        <dbReference type="ARBA" id="ARBA00022989"/>
    </source>
</evidence>
<feature type="domain" description="ABC transmembrane type-2" evidence="9">
    <location>
        <begin position="113"/>
        <end position="337"/>
    </location>
</feature>
<dbReference type="Proteomes" id="UP001335737">
    <property type="component" value="Unassembled WGS sequence"/>
</dbReference>
<feature type="transmembrane region" description="Helical" evidence="8">
    <location>
        <begin position="316"/>
        <end position="334"/>
    </location>
</feature>
<gene>
    <name evidence="10" type="ORF">QGM71_13545</name>
</gene>
<keyword evidence="6 8" id="KW-1133">Transmembrane helix</keyword>
<reference evidence="10 11" key="1">
    <citation type="journal article" date="2024" name="Int. J. Syst. Evol. Microbiol.">
        <title>Virgibacillus tibetensis sp. nov., isolated from salt lake on the Tibetan Plateau of China.</title>
        <authorList>
            <person name="Phurbu D."/>
            <person name="Liu Z.-X."/>
            <person name="Wang R."/>
            <person name="Zheng Y.-Y."/>
            <person name="Liu H.-C."/>
            <person name="Zhou Y.-G."/>
            <person name="Yu Y.-J."/>
            <person name="Li A.-H."/>
        </authorList>
    </citation>
    <scope>NUCLEOTIDE SEQUENCE [LARGE SCALE GENOMIC DNA]</scope>
    <source>
        <strain evidence="10 11">C22-A2</strain>
    </source>
</reference>
<feature type="transmembrane region" description="Helical" evidence="8">
    <location>
        <begin position="21"/>
        <end position="39"/>
    </location>
</feature>
<dbReference type="InterPro" id="IPR013525">
    <property type="entry name" value="ABC2_TM"/>
</dbReference>
<comment type="caution">
    <text evidence="10">The sequence shown here is derived from an EMBL/GenBank/DDBJ whole genome shotgun (WGS) entry which is preliminary data.</text>
</comment>
<dbReference type="RefSeq" id="WP_327608084.1">
    <property type="nucleotide sequence ID" value="NZ_JARZFX010000006.1"/>
</dbReference>
<comment type="subcellular location">
    <subcellularLocation>
        <location evidence="1">Cell membrane</location>
        <topology evidence="1">Multi-pass membrane protein</topology>
    </subcellularLocation>
</comment>
<dbReference type="PROSITE" id="PS51012">
    <property type="entry name" value="ABC_TM2"/>
    <property type="match status" value="1"/>
</dbReference>
<proteinExistence type="inferred from homology"/>
<evidence type="ECO:0000256" key="7">
    <source>
        <dbReference type="ARBA" id="ARBA00023136"/>
    </source>
</evidence>
<accession>A0ABU6KJG4</accession>
<feature type="transmembrane region" description="Helical" evidence="8">
    <location>
        <begin position="225"/>
        <end position="248"/>
    </location>
</feature>
<protein>
    <submittedName>
        <fullName evidence="10">ABC transporter permease</fullName>
    </submittedName>
</protein>
<dbReference type="PANTHER" id="PTHR30294">
    <property type="entry name" value="MEMBRANE COMPONENT OF ABC TRANSPORTER YHHJ-RELATED"/>
    <property type="match status" value="1"/>
</dbReference>
<keyword evidence="4" id="KW-1003">Cell membrane</keyword>
<dbReference type="InterPro" id="IPR047817">
    <property type="entry name" value="ABC2_TM_bact-type"/>
</dbReference>
<evidence type="ECO:0000259" key="9">
    <source>
        <dbReference type="PROSITE" id="PS51012"/>
    </source>
</evidence>
<dbReference type="Pfam" id="PF12698">
    <property type="entry name" value="ABC2_membrane_3"/>
    <property type="match status" value="1"/>
</dbReference>
<evidence type="ECO:0000256" key="4">
    <source>
        <dbReference type="ARBA" id="ARBA00022475"/>
    </source>
</evidence>
<keyword evidence="3" id="KW-0813">Transport</keyword>
<dbReference type="EMBL" id="JARZFX010000006">
    <property type="protein sequence ID" value="MEC5424519.1"/>
    <property type="molecule type" value="Genomic_DNA"/>
</dbReference>
<evidence type="ECO:0000313" key="11">
    <source>
        <dbReference type="Proteomes" id="UP001335737"/>
    </source>
</evidence>
<feature type="transmembrane region" description="Helical" evidence="8">
    <location>
        <begin position="260"/>
        <end position="283"/>
    </location>
</feature>
<evidence type="ECO:0000256" key="1">
    <source>
        <dbReference type="ARBA" id="ARBA00004651"/>
    </source>
</evidence>
<feature type="transmembrane region" description="Helical" evidence="8">
    <location>
        <begin position="191"/>
        <end position="219"/>
    </location>
</feature>